<dbReference type="SUPFAM" id="SSF56219">
    <property type="entry name" value="DNase I-like"/>
    <property type="match status" value="1"/>
</dbReference>
<dbReference type="InterPro" id="IPR051916">
    <property type="entry name" value="GPI-anchor_lipid_remodeler"/>
</dbReference>
<name>A0A1G6PSP8_9BACT</name>
<keyword evidence="1" id="KW-0472">Membrane</keyword>
<dbReference type="InterPro" id="IPR036691">
    <property type="entry name" value="Endo/exonu/phosph_ase_sf"/>
</dbReference>
<protein>
    <submittedName>
        <fullName evidence="3">Endonuclease/Exonuclease/phosphatase family protein</fullName>
    </submittedName>
</protein>
<dbReference type="GO" id="GO:0016020">
    <property type="term" value="C:membrane"/>
    <property type="evidence" value="ECO:0007669"/>
    <property type="project" value="GOC"/>
</dbReference>
<dbReference type="InterPro" id="IPR005135">
    <property type="entry name" value="Endo/exonuclease/phosphatase"/>
</dbReference>
<keyword evidence="3" id="KW-0378">Hydrolase</keyword>
<keyword evidence="4" id="KW-1185">Reference proteome</keyword>
<dbReference type="STRING" id="1640674.SAMN05216323_105421"/>
<feature type="domain" description="Endonuclease/exonuclease/phosphatase" evidence="2">
    <location>
        <begin position="54"/>
        <end position="329"/>
    </location>
</feature>
<dbReference type="Gene3D" id="3.60.10.10">
    <property type="entry name" value="Endonuclease/exonuclease/phosphatase"/>
    <property type="match status" value="1"/>
</dbReference>
<feature type="transmembrane region" description="Helical" evidence="1">
    <location>
        <begin position="7"/>
        <end position="25"/>
    </location>
</feature>
<keyword evidence="3" id="KW-0540">Nuclease</keyword>
<keyword evidence="1" id="KW-0812">Transmembrane</keyword>
<evidence type="ECO:0000259" key="2">
    <source>
        <dbReference type="Pfam" id="PF03372"/>
    </source>
</evidence>
<organism evidence="3 4">
    <name type="scientific">Williamwhitmania taraxaci</name>
    <dbReference type="NCBI Taxonomy" id="1640674"/>
    <lineage>
        <taxon>Bacteria</taxon>
        <taxon>Pseudomonadati</taxon>
        <taxon>Bacteroidota</taxon>
        <taxon>Bacteroidia</taxon>
        <taxon>Bacteroidales</taxon>
        <taxon>Williamwhitmaniaceae</taxon>
        <taxon>Williamwhitmania</taxon>
    </lineage>
</organism>
<dbReference type="PANTHER" id="PTHR14859">
    <property type="entry name" value="CALCOFLUOR WHITE HYPERSENSITIVE PROTEIN PRECURSOR"/>
    <property type="match status" value="1"/>
</dbReference>
<dbReference type="Proteomes" id="UP000199452">
    <property type="component" value="Unassembled WGS sequence"/>
</dbReference>
<gene>
    <name evidence="3" type="ORF">SAMN05216323_105421</name>
</gene>
<evidence type="ECO:0000256" key="1">
    <source>
        <dbReference type="SAM" id="Phobius"/>
    </source>
</evidence>
<sequence>MVRYLRYSLLILVMIGLIIVGFFAITEYRPKPIEIVQVNVLSDTIKTDTLTIITWNIGYAGLGKNMDFFFDGGKMVRGTKEDAISNLSTIETFLQKFHGDFIFIQEIDKNSTRSYGVDQVASLEASMPNFNTAFCLNYNSIYVPVPITENYGKVISGLMTLSKATPKNASRIALGSRYPWPRRLFMPKRAMLETRFLLSNGKELVLLNTHCEAYDSGSLRRVEMQHIKEIATTEYKKGNTVIIGGDWNQNPPGISTSSTKYFNPIQIPQNYAPTNWTWAFQTQPTNRYLYEPYCEGNTSTTIIDYFLLSPNAKPLSVNRIDLGFKNSDHNPIVMKFMLYNNAD</sequence>
<dbReference type="Pfam" id="PF03372">
    <property type="entry name" value="Exo_endo_phos"/>
    <property type="match status" value="1"/>
</dbReference>
<dbReference type="RefSeq" id="WP_092439676.1">
    <property type="nucleotide sequence ID" value="NZ_FMYP01000054.1"/>
</dbReference>
<keyword evidence="3" id="KW-0269">Exonuclease</keyword>
<dbReference type="GO" id="GO:0004519">
    <property type="term" value="F:endonuclease activity"/>
    <property type="evidence" value="ECO:0007669"/>
    <property type="project" value="UniProtKB-KW"/>
</dbReference>
<accession>A0A1G6PSP8</accession>
<dbReference type="AlphaFoldDB" id="A0A1G6PSP8"/>
<dbReference type="OrthoDB" id="712861at2"/>
<keyword evidence="3" id="KW-0255">Endonuclease</keyword>
<evidence type="ECO:0000313" key="3">
    <source>
        <dbReference type="EMBL" id="SDC82684.1"/>
    </source>
</evidence>
<dbReference type="EMBL" id="FMYP01000054">
    <property type="protein sequence ID" value="SDC82684.1"/>
    <property type="molecule type" value="Genomic_DNA"/>
</dbReference>
<dbReference type="PANTHER" id="PTHR14859:SF1">
    <property type="entry name" value="PGAP2-INTERACTING PROTEIN"/>
    <property type="match status" value="1"/>
</dbReference>
<dbReference type="GO" id="GO:0006506">
    <property type="term" value="P:GPI anchor biosynthetic process"/>
    <property type="evidence" value="ECO:0007669"/>
    <property type="project" value="TreeGrafter"/>
</dbReference>
<proteinExistence type="predicted"/>
<reference evidence="3 4" key="1">
    <citation type="submission" date="2016-09" db="EMBL/GenBank/DDBJ databases">
        <authorList>
            <person name="Capua I."/>
            <person name="De Benedictis P."/>
            <person name="Joannis T."/>
            <person name="Lombin L.H."/>
            <person name="Cattoli G."/>
        </authorList>
    </citation>
    <scope>NUCLEOTIDE SEQUENCE [LARGE SCALE GENOMIC DNA]</scope>
    <source>
        <strain evidence="3 4">A7P-90m</strain>
    </source>
</reference>
<dbReference type="GO" id="GO:0004527">
    <property type="term" value="F:exonuclease activity"/>
    <property type="evidence" value="ECO:0007669"/>
    <property type="project" value="UniProtKB-KW"/>
</dbReference>
<evidence type="ECO:0000313" key="4">
    <source>
        <dbReference type="Proteomes" id="UP000199452"/>
    </source>
</evidence>
<keyword evidence="1" id="KW-1133">Transmembrane helix</keyword>